<feature type="region of interest" description="Disordered" evidence="2">
    <location>
        <begin position="77"/>
        <end position="105"/>
    </location>
</feature>
<keyword evidence="1" id="KW-0808">Transferase</keyword>
<evidence type="ECO:0000256" key="1">
    <source>
        <dbReference type="ARBA" id="ARBA00022679"/>
    </source>
</evidence>
<reference evidence="4" key="1">
    <citation type="submission" date="2020-11" db="EMBL/GenBank/DDBJ databases">
        <title>Sequencing the genomes of 1000 actinobacteria strains.</title>
        <authorList>
            <person name="Klenk H.-P."/>
        </authorList>
    </citation>
    <scope>NUCLEOTIDE SEQUENCE</scope>
    <source>
        <strain evidence="4">DSM 45356</strain>
    </source>
</reference>
<feature type="compositionally biased region" description="Low complexity" evidence="2">
    <location>
        <begin position="77"/>
        <end position="86"/>
    </location>
</feature>
<sequence>MGTLYAAIILAGGSARRLGGQDKPAITVGGIPLVDRVRAACAHAARVVVVGPERQGGPVAALAAGLRLLDADGSAAPQPQAAAQAARQDPGHTAAAQAGTHPEGSGPGVGAVALLAADLPLLTTGALDALAGALPDHDGALYIDGQGRHQLLCGMWWIEVLRERLAGVDPDGMPLRRLVAGLRIAELADPAEPWFDCDTPEQLAEAERRLRA</sequence>
<dbReference type="AlphaFoldDB" id="A0A8J7KIS2"/>
<evidence type="ECO:0000313" key="4">
    <source>
        <dbReference type="EMBL" id="MBG6139575.1"/>
    </source>
</evidence>
<dbReference type="RefSeq" id="WP_197006217.1">
    <property type="nucleotide sequence ID" value="NZ_BONS01000008.1"/>
</dbReference>
<dbReference type="PANTHER" id="PTHR19136">
    <property type="entry name" value="MOLYBDENUM COFACTOR GUANYLYLTRANSFERASE"/>
    <property type="match status" value="1"/>
</dbReference>
<accession>A0A8J7KIS2</accession>
<evidence type="ECO:0000313" key="5">
    <source>
        <dbReference type="Proteomes" id="UP000622552"/>
    </source>
</evidence>
<dbReference type="EMBL" id="JADOUF010000001">
    <property type="protein sequence ID" value="MBG6139575.1"/>
    <property type="molecule type" value="Genomic_DNA"/>
</dbReference>
<dbReference type="SUPFAM" id="SSF53448">
    <property type="entry name" value="Nucleotide-diphospho-sugar transferases"/>
    <property type="match status" value="1"/>
</dbReference>
<dbReference type="PANTHER" id="PTHR19136:SF81">
    <property type="entry name" value="MOLYBDENUM COFACTOR GUANYLYLTRANSFERASE"/>
    <property type="match status" value="1"/>
</dbReference>
<organism evidence="4 5">
    <name type="scientific">Longispora fulva</name>
    <dbReference type="NCBI Taxonomy" id="619741"/>
    <lineage>
        <taxon>Bacteria</taxon>
        <taxon>Bacillati</taxon>
        <taxon>Actinomycetota</taxon>
        <taxon>Actinomycetes</taxon>
        <taxon>Micromonosporales</taxon>
        <taxon>Micromonosporaceae</taxon>
        <taxon>Longispora</taxon>
    </lineage>
</organism>
<comment type="caution">
    <text evidence="4">The sequence shown here is derived from an EMBL/GenBank/DDBJ whole genome shotgun (WGS) entry which is preliminary data.</text>
</comment>
<dbReference type="InterPro" id="IPR025877">
    <property type="entry name" value="MobA-like_NTP_Trfase"/>
</dbReference>
<dbReference type="Pfam" id="PF12804">
    <property type="entry name" value="NTP_transf_3"/>
    <property type="match status" value="1"/>
</dbReference>
<evidence type="ECO:0000259" key="3">
    <source>
        <dbReference type="Pfam" id="PF12804"/>
    </source>
</evidence>
<evidence type="ECO:0000256" key="2">
    <source>
        <dbReference type="SAM" id="MobiDB-lite"/>
    </source>
</evidence>
<name>A0A8J7KIS2_9ACTN</name>
<keyword evidence="5" id="KW-1185">Reference proteome</keyword>
<dbReference type="Proteomes" id="UP000622552">
    <property type="component" value="Unassembled WGS sequence"/>
</dbReference>
<proteinExistence type="predicted"/>
<gene>
    <name evidence="4" type="ORF">IW245_005769</name>
</gene>
<dbReference type="InterPro" id="IPR029044">
    <property type="entry name" value="Nucleotide-diphossugar_trans"/>
</dbReference>
<protein>
    <submittedName>
        <fullName evidence="4">Molybdopterin-guanine dinucleotide biosynthesis protein A</fullName>
    </submittedName>
</protein>
<dbReference type="Gene3D" id="3.90.550.10">
    <property type="entry name" value="Spore Coat Polysaccharide Biosynthesis Protein SpsA, Chain A"/>
    <property type="match status" value="1"/>
</dbReference>
<feature type="domain" description="MobA-like NTP transferase" evidence="3">
    <location>
        <begin position="7"/>
        <end position="168"/>
    </location>
</feature>
<dbReference type="GO" id="GO:0016779">
    <property type="term" value="F:nucleotidyltransferase activity"/>
    <property type="evidence" value="ECO:0007669"/>
    <property type="project" value="TreeGrafter"/>
</dbReference>